<organism evidence="2 3">
    <name type="scientific">Candidatus Ornithospirochaeta stercoravium</name>
    <dbReference type="NCBI Taxonomy" id="2840897"/>
    <lineage>
        <taxon>Bacteria</taxon>
        <taxon>Pseudomonadati</taxon>
        <taxon>Spirochaetota</taxon>
        <taxon>Spirochaetia</taxon>
        <taxon>Spirochaetales</taxon>
        <taxon>Spirochaetaceae</taxon>
        <taxon>Spirochaetaceae incertae sedis</taxon>
        <taxon>Candidatus Ornithospirochaeta</taxon>
    </lineage>
</organism>
<dbReference type="Pfam" id="PF12146">
    <property type="entry name" value="Hydrolase_4"/>
    <property type="match status" value="1"/>
</dbReference>
<dbReference type="SUPFAM" id="SSF53474">
    <property type="entry name" value="alpha/beta-Hydrolases"/>
    <property type="match status" value="1"/>
</dbReference>
<dbReference type="PANTHER" id="PTHR11614">
    <property type="entry name" value="PHOSPHOLIPASE-RELATED"/>
    <property type="match status" value="1"/>
</dbReference>
<feature type="domain" description="Serine aminopeptidase S33" evidence="1">
    <location>
        <begin position="23"/>
        <end position="285"/>
    </location>
</feature>
<reference evidence="2" key="2">
    <citation type="journal article" date="2021" name="PeerJ">
        <title>Extensive microbial diversity within the chicken gut microbiome revealed by metagenomics and culture.</title>
        <authorList>
            <person name="Gilroy R."/>
            <person name="Ravi A."/>
            <person name="Getino M."/>
            <person name="Pursley I."/>
            <person name="Horton D.L."/>
            <person name="Alikhan N.F."/>
            <person name="Baker D."/>
            <person name="Gharbi K."/>
            <person name="Hall N."/>
            <person name="Watson M."/>
            <person name="Adriaenssens E.M."/>
            <person name="Foster-Nyarko E."/>
            <person name="Jarju S."/>
            <person name="Secka A."/>
            <person name="Antonio M."/>
            <person name="Oren A."/>
            <person name="Chaudhuri R.R."/>
            <person name="La Ragione R."/>
            <person name="Hildebrand F."/>
            <person name="Pallen M.J."/>
        </authorList>
    </citation>
    <scope>NUCLEOTIDE SEQUENCE</scope>
    <source>
        <strain evidence="2">14700</strain>
    </source>
</reference>
<reference evidence="2" key="1">
    <citation type="submission" date="2020-10" db="EMBL/GenBank/DDBJ databases">
        <authorList>
            <person name="Gilroy R."/>
        </authorList>
    </citation>
    <scope>NUCLEOTIDE SEQUENCE</scope>
    <source>
        <strain evidence="2">14700</strain>
    </source>
</reference>
<dbReference type="Proteomes" id="UP000810292">
    <property type="component" value="Unassembled WGS sequence"/>
</dbReference>
<accession>A0A9D9IAB7</accession>
<comment type="caution">
    <text evidence="2">The sequence shown here is derived from an EMBL/GenBank/DDBJ whole genome shotgun (WGS) entry which is preliminary data.</text>
</comment>
<keyword evidence="2" id="KW-0378">Hydrolase</keyword>
<protein>
    <submittedName>
        <fullName evidence="2">Alpha/beta hydrolase</fullName>
    </submittedName>
</protein>
<dbReference type="AlphaFoldDB" id="A0A9D9IAB7"/>
<dbReference type="Gene3D" id="3.40.50.1820">
    <property type="entry name" value="alpha/beta hydrolase"/>
    <property type="match status" value="1"/>
</dbReference>
<evidence type="ECO:0000259" key="1">
    <source>
        <dbReference type="Pfam" id="PF12146"/>
    </source>
</evidence>
<evidence type="ECO:0000313" key="2">
    <source>
        <dbReference type="EMBL" id="MBO8468675.1"/>
    </source>
</evidence>
<dbReference type="EMBL" id="JADIMF010000043">
    <property type="protein sequence ID" value="MBO8468675.1"/>
    <property type="molecule type" value="Genomic_DNA"/>
</dbReference>
<sequence length="307" mass="34790">MEERYLKGSDGHRIFLRVWPVENPKATVHINHGMAEHSARYTQFAEYLNSFGYSVYAQDHRGHGYTKEEDEKGWFAEHEGWRTVLDDAFFIDKLISQENPYIPHILFGHSMGSFISRCVLAEHSDAFSAAIFCGTGASQGLIGRIGQKIARHNAKKNGRMPDKMMDNLAFSSFGKRFKGEGDYAWVTADKDERQKYIDDPLCGFVCSSSFYSDLIELSFRANDKNLATGIKKDIPILLISGTEDPVGGYGKGIERVRKLYLDSGIRKVEMKLFPNGRHEILNEPEREEVMKTISDFIGKVIGEDDGR</sequence>
<dbReference type="InterPro" id="IPR029058">
    <property type="entry name" value="AB_hydrolase_fold"/>
</dbReference>
<dbReference type="InterPro" id="IPR022742">
    <property type="entry name" value="Hydrolase_4"/>
</dbReference>
<evidence type="ECO:0000313" key="3">
    <source>
        <dbReference type="Proteomes" id="UP000810292"/>
    </source>
</evidence>
<proteinExistence type="predicted"/>
<dbReference type="InterPro" id="IPR051044">
    <property type="entry name" value="MAG_DAG_Lipase"/>
</dbReference>
<name>A0A9D9IAB7_9SPIO</name>
<gene>
    <name evidence="2" type="ORF">IAA72_02690</name>
</gene>
<dbReference type="GO" id="GO:0016787">
    <property type="term" value="F:hydrolase activity"/>
    <property type="evidence" value="ECO:0007669"/>
    <property type="project" value="UniProtKB-KW"/>
</dbReference>